<organism evidence="2">
    <name type="scientific">uncultured bacterium</name>
    <name type="common">gcode 4</name>
    <dbReference type="NCBI Taxonomy" id="1234023"/>
    <lineage>
        <taxon>Bacteria</taxon>
        <taxon>environmental samples</taxon>
    </lineage>
</organism>
<accession>K2GAY3</accession>
<reference evidence="2" key="1">
    <citation type="journal article" date="2012" name="Science">
        <title>Fermentation, hydrogen, and sulfur metabolism in multiple uncultivated bacterial phyla.</title>
        <authorList>
            <person name="Wrighton K.C."/>
            <person name="Thomas B.C."/>
            <person name="Sharon I."/>
            <person name="Miller C.S."/>
            <person name="Castelle C.J."/>
            <person name="VerBerkmoes N.C."/>
            <person name="Wilkins M.J."/>
            <person name="Hettich R.L."/>
            <person name="Lipton M.S."/>
            <person name="Williams K.H."/>
            <person name="Long P.E."/>
            <person name="Banfield J.F."/>
        </authorList>
    </citation>
    <scope>NUCLEOTIDE SEQUENCE [LARGE SCALE GENOMIC DNA]</scope>
</reference>
<evidence type="ECO:0000256" key="1">
    <source>
        <dbReference type="SAM" id="Phobius"/>
    </source>
</evidence>
<keyword evidence="1" id="KW-1133">Transmembrane helix</keyword>
<protein>
    <submittedName>
        <fullName evidence="2">Uncharacterized protein</fullName>
    </submittedName>
</protein>
<proteinExistence type="predicted"/>
<dbReference type="AlphaFoldDB" id="K2GAY3"/>
<name>K2GAY3_9BACT</name>
<feature type="transmembrane region" description="Helical" evidence="1">
    <location>
        <begin position="6"/>
        <end position="25"/>
    </location>
</feature>
<gene>
    <name evidence="2" type="ORF">ACD_3C00223G0021</name>
</gene>
<comment type="caution">
    <text evidence="2">The sequence shown here is derived from an EMBL/GenBank/DDBJ whole genome shotgun (WGS) entry which is preliminary data.</text>
</comment>
<sequence length="80" mass="9562">MNKKIFLFWLNIFSILLAFMLGFMYEKNIHIQELNKEASKKYVIEMKQTKTKLEISNPYSNIEINLNWESLSSSWIALDK</sequence>
<keyword evidence="1" id="KW-0472">Membrane</keyword>
<evidence type="ECO:0000313" key="2">
    <source>
        <dbReference type="EMBL" id="EKE27344.1"/>
    </source>
</evidence>
<dbReference type="EMBL" id="AMFJ01000497">
    <property type="protein sequence ID" value="EKE27344.1"/>
    <property type="molecule type" value="Genomic_DNA"/>
</dbReference>
<keyword evidence="1" id="KW-0812">Transmembrane</keyword>